<evidence type="ECO:0000256" key="3">
    <source>
        <dbReference type="SAM" id="MobiDB-lite"/>
    </source>
</evidence>
<dbReference type="EMBL" id="MLAK01000155">
    <property type="protein sequence ID" value="OHT16060.1"/>
    <property type="molecule type" value="Genomic_DNA"/>
</dbReference>
<dbReference type="AlphaFoldDB" id="A0A1J4L266"/>
<keyword evidence="5" id="KW-1185">Reference proteome</keyword>
<feature type="region of interest" description="Disordered" evidence="3">
    <location>
        <begin position="49"/>
        <end position="121"/>
    </location>
</feature>
<evidence type="ECO:0000256" key="2">
    <source>
        <dbReference type="RuleBase" id="RU363120"/>
    </source>
</evidence>
<protein>
    <submittedName>
        <fullName evidence="4">Uncharacterized protein</fullName>
    </submittedName>
</protein>
<sequence>MSILSGEIPPESEESRPAPKFGNLRQNSKARNRRDKVKFFDSADWAMRQQNQAASGESQEQQPQQDGVLHVSQISSIVDSEAPQGDNGNSSLISDSPMAQNGDGQMSILSGGNDNASPLIG</sequence>
<dbReference type="GeneID" id="94848842"/>
<feature type="region of interest" description="Disordered" evidence="3">
    <location>
        <begin position="1"/>
        <end position="36"/>
    </location>
</feature>
<feature type="compositionally biased region" description="Polar residues" evidence="3">
    <location>
        <begin position="49"/>
        <end position="65"/>
    </location>
</feature>
<proteinExistence type="inferred from homology"/>
<dbReference type="RefSeq" id="XP_068369196.1">
    <property type="nucleotide sequence ID" value="XM_068514138.1"/>
</dbReference>
<dbReference type="InterPro" id="IPR006760">
    <property type="entry name" value="Endosulphine"/>
</dbReference>
<evidence type="ECO:0000313" key="5">
    <source>
        <dbReference type="Proteomes" id="UP000179807"/>
    </source>
</evidence>
<evidence type="ECO:0000313" key="4">
    <source>
        <dbReference type="EMBL" id="OHT16060.1"/>
    </source>
</evidence>
<accession>A0A1J4L266</accession>
<comment type="similarity">
    <text evidence="1 2">Belongs to the endosulfine family.</text>
</comment>
<dbReference type="VEuPathDB" id="TrichDB:TRFO_42106"/>
<evidence type="ECO:0000256" key="1">
    <source>
        <dbReference type="ARBA" id="ARBA00010520"/>
    </source>
</evidence>
<dbReference type="Pfam" id="PF04667">
    <property type="entry name" value="Endosulfine"/>
    <property type="match status" value="1"/>
</dbReference>
<dbReference type="Proteomes" id="UP000179807">
    <property type="component" value="Unassembled WGS sequence"/>
</dbReference>
<comment type="caution">
    <text evidence="4">The sequence shown here is derived from an EMBL/GenBank/DDBJ whole genome shotgun (WGS) entry which is preliminary data.</text>
</comment>
<feature type="compositionally biased region" description="Polar residues" evidence="3">
    <location>
        <begin position="86"/>
        <end position="121"/>
    </location>
</feature>
<reference evidence="4" key="1">
    <citation type="submission" date="2016-10" db="EMBL/GenBank/DDBJ databases">
        <authorList>
            <person name="Benchimol M."/>
            <person name="Almeida L.G."/>
            <person name="Vasconcelos A.T."/>
            <person name="Perreira-Neves A."/>
            <person name="Rosa I.A."/>
            <person name="Tasca T."/>
            <person name="Bogo M.R."/>
            <person name="de Souza W."/>
        </authorList>
    </citation>
    <scope>NUCLEOTIDE SEQUENCE [LARGE SCALE GENOMIC DNA]</scope>
    <source>
        <strain evidence="4">K</strain>
    </source>
</reference>
<name>A0A1J4L266_9EUKA</name>
<organism evidence="4 5">
    <name type="scientific">Tritrichomonas foetus</name>
    <dbReference type="NCBI Taxonomy" id="1144522"/>
    <lineage>
        <taxon>Eukaryota</taxon>
        <taxon>Metamonada</taxon>
        <taxon>Parabasalia</taxon>
        <taxon>Tritrichomonadida</taxon>
        <taxon>Tritrichomonadidae</taxon>
        <taxon>Tritrichomonas</taxon>
    </lineage>
</organism>
<gene>
    <name evidence="4" type="ORF">TRFO_42106</name>
</gene>
<dbReference type="OrthoDB" id="10508809at2759"/>